<feature type="transmembrane region" description="Helical" evidence="6">
    <location>
        <begin position="6"/>
        <end position="26"/>
    </location>
</feature>
<sequence>MVATLLGLPISHSHVIVFCIIGMGLVQKKEVDYKGLGKMGVYWVKLGNVVLGWFR</sequence>
<dbReference type="EMBL" id="BARU01047045">
    <property type="protein sequence ID" value="GAH95904.1"/>
    <property type="molecule type" value="Genomic_DNA"/>
</dbReference>
<evidence type="ECO:0000256" key="1">
    <source>
        <dbReference type="ARBA" id="ARBA00004141"/>
    </source>
</evidence>
<accession>X1L0E5</accession>
<reference evidence="7" key="1">
    <citation type="journal article" date="2014" name="Front. Microbiol.">
        <title>High frequency of phylogenetically diverse reductive dehalogenase-homologous genes in deep subseafloor sedimentary metagenomes.</title>
        <authorList>
            <person name="Kawai M."/>
            <person name="Futagami T."/>
            <person name="Toyoda A."/>
            <person name="Takaki Y."/>
            <person name="Nishi S."/>
            <person name="Hori S."/>
            <person name="Arai W."/>
            <person name="Tsubouchi T."/>
            <person name="Morono Y."/>
            <person name="Uchiyama I."/>
            <person name="Ito T."/>
            <person name="Fujiyama A."/>
            <person name="Inagaki F."/>
            <person name="Takami H."/>
        </authorList>
    </citation>
    <scope>NUCLEOTIDE SEQUENCE</scope>
    <source>
        <strain evidence="7">Expedition CK06-06</strain>
    </source>
</reference>
<dbReference type="GO" id="GO:0005315">
    <property type="term" value="F:phosphate transmembrane transporter activity"/>
    <property type="evidence" value="ECO:0007669"/>
    <property type="project" value="InterPro"/>
</dbReference>
<keyword evidence="2" id="KW-0813">Transport</keyword>
<organism evidence="7">
    <name type="scientific">marine sediment metagenome</name>
    <dbReference type="NCBI Taxonomy" id="412755"/>
    <lineage>
        <taxon>unclassified sequences</taxon>
        <taxon>metagenomes</taxon>
        <taxon>ecological metagenomes</taxon>
    </lineage>
</organism>
<proteinExistence type="predicted"/>
<comment type="caution">
    <text evidence="7">The sequence shown here is derived from an EMBL/GenBank/DDBJ whole genome shotgun (WGS) entry which is preliminary data.</text>
</comment>
<gene>
    <name evidence="7" type="ORF">S03H2_70678</name>
</gene>
<dbReference type="GO" id="GO:0016020">
    <property type="term" value="C:membrane"/>
    <property type="evidence" value="ECO:0007669"/>
    <property type="project" value="UniProtKB-SubCell"/>
</dbReference>
<evidence type="ECO:0000256" key="5">
    <source>
        <dbReference type="ARBA" id="ARBA00023136"/>
    </source>
</evidence>
<evidence type="ECO:0000313" key="7">
    <source>
        <dbReference type="EMBL" id="GAH95904.1"/>
    </source>
</evidence>
<keyword evidence="4 6" id="KW-1133">Transmembrane helix</keyword>
<evidence type="ECO:0000256" key="4">
    <source>
        <dbReference type="ARBA" id="ARBA00022989"/>
    </source>
</evidence>
<evidence type="ECO:0000256" key="2">
    <source>
        <dbReference type="ARBA" id="ARBA00022448"/>
    </source>
</evidence>
<feature type="non-terminal residue" evidence="7">
    <location>
        <position position="55"/>
    </location>
</feature>
<comment type="subcellular location">
    <subcellularLocation>
        <location evidence="1">Membrane</location>
        <topology evidence="1">Multi-pass membrane protein</topology>
    </subcellularLocation>
</comment>
<keyword evidence="5 6" id="KW-0472">Membrane</keyword>
<protein>
    <submittedName>
        <fullName evidence="7">Uncharacterized protein</fullName>
    </submittedName>
</protein>
<dbReference type="GO" id="GO:0006817">
    <property type="term" value="P:phosphate ion transport"/>
    <property type="evidence" value="ECO:0007669"/>
    <property type="project" value="InterPro"/>
</dbReference>
<dbReference type="AlphaFoldDB" id="X1L0E5"/>
<dbReference type="Pfam" id="PF01384">
    <property type="entry name" value="PHO4"/>
    <property type="match status" value="1"/>
</dbReference>
<keyword evidence="3 6" id="KW-0812">Transmembrane</keyword>
<evidence type="ECO:0000256" key="3">
    <source>
        <dbReference type="ARBA" id="ARBA00022692"/>
    </source>
</evidence>
<evidence type="ECO:0000256" key="6">
    <source>
        <dbReference type="SAM" id="Phobius"/>
    </source>
</evidence>
<dbReference type="InterPro" id="IPR001204">
    <property type="entry name" value="Phos_transporter"/>
</dbReference>
<name>X1L0E5_9ZZZZ</name>